<dbReference type="InterPro" id="IPR050808">
    <property type="entry name" value="Phage_Integrase"/>
</dbReference>
<gene>
    <name evidence="5" type="ORF">A458_07415</name>
</gene>
<dbReference type="Gene3D" id="1.10.443.10">
    <property type="entry name" value="Intergrase catalytic core"/>
    <property type="match status" value="1"/>
</dbReference>
<dbReference type="AlphaFoldDB" id="I4CRM2"/>
<dbReference type="Gene3D" id="1.10.150.130">
    <property type="match status" value="1"/>
</dbReference>
<evidence type="ECO:0000256" key="1">
    <source>
        <dbReference type="ARBA" id="ARBA00008857"/>
    </source>
</evidence>
<dbReference type="PANTHER" id="PTHR30629:SF2">
    <property type="entry name" value="PROPHAGE INTEGRASE INTS-RELATED"/>
    <property type="match status" value="1"/>
</dbReference>
<dbReference type="GO" id="GO:0003677">
    <property type="term" value="F:DNA binding"/>
    <property type="evidence" value="ECO:0007669"/>
    <property type="project" value="UniProtKB-KW"/>
</dbReference>
<protein>
    <submittedName>
        <fullName evidence="5">Phage integrase</fullName>
    </submittedName>
</protein>
<dbReference type="InterPro" id="IPR011010">
    <property type="entry name" value="DNA_brk_join_enz"/>
</dbReference>
<dbReference type="InterPro" id="IPR013762">
    <property type="entry name" value="Integrase-like_cat_sf"/>
</dbReference>
<dbReference type="eggNOG" id="COG0582">
    <property type="taxonomic scope" value="Bacteria"/>
</dbReference>
<comment type="similarity">
    <text evidence="1">Belongs to the 'phage' integrase family.</text>
</comment>
<dbReference type="EMBL" id="CP003677">
    <property type="protein sequence ID" value="AFM32729.1"/>
    <property type="molecule type" value="Genomic_DNA"/>
</dbReference>
<dbReference type="HOGENOM" id="CLU_027562_0_4_6"/>
<evidence type="ECO:0000256" key="2">
    <source>
        <dbReference type="ARBA" id="ARBA00022908"/>
    </source>
</evidence>
<evidence type="ECO:0000313" key="5">
    <source>
        <dbReference type="EMBL" id="AFM32729.1"/>
    </source>
</evidence>
<keyword evidence="2" id="KW-0229">DNA integration</keyword>
<dbReference type="SUPFAM" id="SSF56349">
    <property type="entry name" value="DNA breaking-rejoining enzymes"/>
    <property type="match status" value="1"/>
</dbReference>
<accession>I4CRM2</accession>
<dbReference type="KEGG" id="psc:A458_07415"/>
<reference evidence="5 6" key="1">
    <citation type="journal article" date="2012" name="J. Bacteriol.">
        <title>Complete Genome Sequence of the Naphthalene-Degrading Bacterium Pseudomonas stutzeri AN10 (CCUG 29243).</title>
        <authorList>
            <person name="Brunet-Galmes I."/>
            <person name="Busquets A."/>
            <person name="Pena A."/>
            <person name="Gomila M."/>
            <person name="Nogales B."/>
            <person name="Garcia-Valdes E."/>
            <person name="Lalucat J."/>
            <person name="Bennasar A."/>
            <person name="Bosch R."/>
        </authorList>
    </citation>
    <scope>NUCLEOTIDE SEQUENCE [LARGE SCALE GENOMIC DNA]</scope>
    <source>
        <strain evidence="5 6">CCUG 29243</strain>
    </source>
</reference>
<proteinExistence type="inferred from homology"/>
<evidence type="ECO:0000256" key="4">
    <source>
        <dbReference type="ARBA" id="ARBA00023172"/>
    </source>
</evidence>
<evidence type="ECO:0000313" key="6">
    <source>
        <dbReference type="Proteomes" id="UP000006063"/>
    </source>
</evidence>
<dbReference type="Proteomes" id="UP000006063">
    <property type="component" value="Chromosome"/>
</dbReference>
<sequence>MVTDARLKALKIGHTATDSVPGRGSGAILFHRQHSGVVTVTYRYMHEGRRRKHQMGIYKSGGRDAGASLQQLRVEAQKLAQIAREHGDVTIYMAGLAAEKARRQREREHQAEIAARRGTLWEMLEAYVDRLDLDGKASSGKVRSLFRVNVLEQRPELAAKYADEITPEDIKSILDGVLSRRAKGRGIGNKAKAPETSMRSTCDELRRYLRRAFTVAAAMHLTPGKSTRSEQKNFLININPAALIPALSDAGGGATESLTPQELSALLSHIDSLPERHRAICKALIYFGGQRLKQILAVTWDGVGEDTLSLVDAKGQKRWVWEHLVPITPRVKEILAPLWDKPIGPGPFSLTPGKLIHKSTASKAFTDVGRTLSASGKTRKFTWLNIRATVETLLAAHGVNEEVRAWLLSHGRKGVQKKHYDRFAYLPEKREALELWGSYLDELSNKNTVPSKVVLLKKKFTLPSRCA</sequence>
<organism evidence="5 6">
    <name type="scientific">Stutzerimonas stutzeri CCUG 29243</name>
    <dbReference type="NCBI Taxonomy" id="1196835"/>
    <lineage>
        <taxon>Bacteria</taxon>
        <taxon>Pseudomonadati</taxon>
        <taxon>Pseudomonadota</taxon>
        <taxon>Gammaproteobacteria</taxon>
        <taxon>Pseudomonadales</taxon>
        <taxon>Pseudomonadaceae</taxon>
        <taxon>Stutzerimonas</taxon>
    </lineage>
</organism>
<name>I4CRM2_STUST</name>
<keyword evidence="4" id="KW-0233">DNA recombination</keyword>
<evidence type="ECO:0000256" key="3">
    <source>
        <dbReference type="ARBA" id="ARBA00023125"/>
    </source>
</evidence>
<dbReference type="PANTHER" id="PTHR30629">
    <property type="entry name" value="PROPHAGE INTEGRASE"/>
    <property type="match status" value="1"/>
</dbReference>
<dbReference type="GO" id="GO:0006310">
    <property type="term" value="P:DNA recombination"/>
    <property type="evidence" value="ECO:0007669"/>
    <property type="project" value="UniProtKB-KW"/>
</dbReference>
<dbReference type="PATRIC" id="fig|1196835.3.peg.1484"/>
<keyword evidence="3" id="KW-0238">DNA-binding</keyword>
<dbReference type="InterPro" id="IPR010998">
    <property type="entry name" value="Integrase_recombinase_N"/>
</dbReference>
<dbReference type="GO" id="GO:0015074">
    <property type="term" value="P:DNA integration"/>
    <property type="evidence" value="ECO:0007669"/>
    <property type="project" value="UniProtKB-KW"/>
</dbReference>